<dbReference type="InterPro" id="IPR004401">
    <property type="entry name" value="YbaB/EbfC"/>
</dbReference>
<dbReference type="Pfam" id="PF02575">
    <property type="entry name" value="YbaB_DNA_bd"/>
    <property type="match status" value="1"/>
</dbReference>
<reference evidence="2 3" key="1">
    <citation type="submission" date="2021-05" db="EMBL/GenBank/DDBJ databases">
        <title>Kineosporia and Streptomyces sp. nov. two new marine actinobacteria isolated from Coral.</title>
        <authorList>
            <person name="Buangrab K."/>
            <person name="Sutthacheep M."/>
            <person name="Yeemin T."/>
            <person name="Harunari E."/>
            <person name="Igarashi Y."/>
            <person name="Kanchanasin P."/>
            <person name="Tanasupawat S."/>
            <person name="Phongsopitanun W."/>
        </authorList>
    </citation>
    <scope>NUCLEOTIDE SEQUENCE [LARGE SCALE GENOMIC DNA]</scope>
    <source>
        <strain evidence="2 3">J2-2</strain>
    </source>
</reference>
<sequence length="141" mass="15296">MSSEYDEILGRAMAEYGRSRDRALKARRDIDALTETATAPRQVVQVTVDAMGRLTELKFPTASYKSMPAPELAKIILKTVSDARERVGARAASAMAPALPPHVDPAALLSGRMDGSALIPDELAEVRGSSDPWQTPEDHHE</sequence>
<keyword evidence="3" id="KW-1185">Reference proteome</keyword>
<evidence type="ECO:0000313" key="3">
    <source>
        <dbReference type="Proteomes" id="UP001197247"/>
    </source>
</evidence>
<protein>
    <submittedName>
        <fullName evidence="2">YbaB/EbfC family nucleoid-associated protein</fullName>
    </submittedName>
</protein>
<dbReference type="EMBL" id="JAHBAY010000014">
    <property type="protein sequence ID" value="MBT0772852.1"/>
    <property type="molecule type" value="Genomic_DNA"/>
</dbReference>
<comment type="caution">
    <text evidence="2">The sequence shown here is derived from an EMBL/GenBank/DDBJ whole genome shotgun (WGS) entry which is preliminary data.</text>
</comment>
<gene>
    <name evidence="2" type="ORF">KIH74_28175</name>
</gene>
<feature type="region of interest" description="Disordered" evidence="1">
    <location>
        <begin position="119"/>
        <end position="141"/>
    </location>
</feature>
<organism evidence="2 3">
    <name type="scientific">Kineosporia corallincola</name>
    <dbReference type="NCBI Taxonomy" id="2835133"/>
    <lineage>
        <taxon>Bacteria</taxon>
        <taxon>Bacillati</taxon>
        <taxon>Actinomycetota</taxon>
        <taxon>Actinomycetes</taxon>
        <taxon>Kineosporiales</taxon>
        <taxon>Kineosporiaceae</taxon>
        <taxon>Kineosporia</taxon>
    </lineage>
</organism>
<dbReference type="SUPFAM" id="SSF82607">
    <property type="entry name" value="YbaB-like"/>
    <property type="match status" value="1"/>
</dbReference>
<dbReference type="InterPro" id="IPR036894">
    <property type="entry name" value="YbaB-like_sf"/>
</dbReference>
<dbReference type="Proteomes" id="UP001197247">
    <property type="component" value="Unassembled WGS sequence"/>
</dbReference>
<evidence type="ECO:0000313" key="2">
    <source>
        <dbReference type="EMBL" id="MBT0772852.1"/>
    </source>
</evidence>
<dbReference type="RefSeq" id="WP_214159392.1">
    <property type="nucleotide sequence ID" value="NZ_JAHBAY010000014.1"/>
</dbReference>
<name>A0ABS5TP17_9ACTN</name>
<evidence type="ECO:0000256" key="1">
    <source>
        <dbReference type="SAM" id="MobiDB-lite"/>
    </source>
</evidence>
<proteinExistence type="predicted"/>
<accession>A0ABS5TP17</accession>
<dbReference type="Gene3D" id="3.30.1310.10">
    <property type="entry name" value="Nucleoid-associated protein YbaB-like domain"/>
    <property type="match status" value="1"/>
</dbReference>